<dbReference type="InterPro" id="IPR013325">
    <property type="entry name" value="RNA_pol_sigma_r2"/>
</dbReference>
<sequence length="468" mass="50508">MVGFDEFVVGRSPRLLRLAYLLTGDHAHAEDLLQTALARSWSAWRRIAEDPEPYVRRVLVNTYNSWWRRRWNAERPTGVLPDLVLASPQSGVDDRDAVWRALGRLPHQQRAVLVLRYFEDLTEAQIADALGVSAGAVKGYAAKGLAKLRLDPTLLADPDLPETPPGTERLGGVRDRIRSRRRQRLITVGAACAVIVALVLGYALLPRAHPVVLPPTERRIAGFAEYADGHRIVAAAEGTYQHPVTLTWTPTTLDVIVLPTCDGGFDVRITVRVNGGDSGWVSCAGLGQTSFTLGPSSLARLGVRLGEPTIVTAVIDNWRTGGAGPAVGRMSLGIGEMVPFDQYPFPARPARLAPLEPQSLGGPTEPSVTLSAAGPHSVSVPWGAATMMLCGARTPGILHISVDGRPLKAQTWWDYQAGAHEITLEAAAPENTVTAPVGSMVTVTVESEKMSGDWYLTVTPNVVLHPDR</sequence>
<evidence type="ECO:0000313" key="10">
    <source>
        <dbReference type="Proteomes" id="UP000622552"/>
    </source>
</evidence>
<dbReference type="Proteomes" id="UP000622552">
    <property type="component" value="Unassembled WGS sequence"/>
</dbReference>
<dbReference type="EMBL" id="JADOUF010000001">
    <property type="protein sequence ID" value="MBG6134387.1"/>
    <property type="molecule type" value="Genomic_DNA"/>
</dbReference>
<evidence type="ECO:0000256" key="1">
    <source>
        <dbReference type="ARBA" id="ARBA00010641"/>
    </source>
</evidence>
<dbReference type="GO" id="GO:0003677">
    <property type="term" value="F:DNA binding"/>
    <property type="evidence" value="ECO:0007669"/>
    <property type="project" value="UniProtKB-KW"/>
</dbReference>
<evidence type="ECO:0000256" key="4">
    <source>
        <dbReference type="ARBA" id="ARBA00023125"/>
    </source>
</evidence>
<proteinExistence type="inferred from homology"/>
<dbReference type="AlphaFoldDB" id="A0A8J7KUS7"/>
<feature type="domain" description="RNA polymerase sigma-70 region 2" evidence="7">
    <location>
        <begin position="12"/>
        <end position="71"/>
    </location>
</feature>
<evidence type="ECO:0000259" key="8">
    <source>
        <dbReference type="Pfam" id="PF08281"/>
    </source>
</evidence>
<evidence type="ECO:0000256" key="6">
    <source>
        <dbReference type="SAM" id="Phobius"/>
    </source>
</evidence>
<keyword evidence="2" id="KW-0805">Transcription regulation</keyword>
<dbReference type="InterPro" id="IPR014284">
    <property type="entry name" value="RNA_pol_sigma-70_dom"/>
</dbReference>
<feature type="transmembrane region" description="Helical" evidence="6">
    <location>
        <begin position="185"/>
        <end position="205"/>
    </location>
</feature>
<keyword evidence="10" id="KW-1185">Reference proteome</keyword>
<dbReference type="SUPFAM" id="SSF88946">
    <property type="entry name" value="Sigma2 domain of RNA polymerase sigma factors"/>
    <property type="match status" value="1"/>
</dbReference>
<keyword evidence="3" id="KW-0731">Sigma factor</keyword>
<gene>
    <name evidence="9" type="ORF">IW245_000581</name>
</gene>
<comment type="similarity">
    <text evidence="1">Belongs to the sigma-70 factor family. ECF subfamily.</text>
</comment>
<evidence type="ECO:0000256" key="5">
    <source>
        <dbReference type="ARBA" id="ARBA00023163"/>
    </source>
</evidence>
<dbReference type="InterPro" id="IPR007627">
    <property type="entry name" value="RNA_pol_sigma70_r2"/>
</dbReference>
<dbReference type="CDD" id="cd06171">
    <property type="entry name" value="Sigma70_r4"/>
    <property type="match status" value="1"/>
</dbReference>
<keyword evidence="5" id="KW-0804">Transcription</keyword>
<dbReference type="Gene3D" id="1.10.1740.10">
    <property type="match status" value="1"/>
</dbReference>
<protein>
    <submittedName>
        <fullName evidence="9">RNA polymerase sigma-70 factor (Sigma-E family)</fullName>
    </submittedName>
</protein>
<evidence type="ECO:0000313" key="9">
    <source>
        <dbReference type="EMBL" id="MBG6134387.1"/>
    </source>
</evidence>
<dbReference type="InterPro" id="IPR013249">
    <property type="entry name" value="RNA_pol_sigma70_r4_t2"/>
</dbReference>
<evidence type="ECO:0000256" key="2">
    <source>
        <dbReference type="ARBA" id="ARBA00023015"/>
    </source>
</evidence>
<dbReference type="InterPro" id="IPR014325">
    <property type="entry name" value="RNA_pol_sigma-E_actinobac"/>
</dbReference>
<comment type="caution">
    <text evidence="9">The sequence shown here is derived from an EMBL/GenBank/DDBJ whole genome shotgun (WGS) entry which is preliminary data.</text>
</comment>
<name>A0A8J7KUS7_9ACTN</name>
<dbReference type="InterPro" id="IPR036388">
    <property type="entry name" value="WH-like_DNA-bd_sf"/>
</dbReference>
<dbReference type="NCBIfam" id="TIGR02983">
    <property type="entry name" value="SigE-fam_strep"/>
    <property type="match status" value="1"/>
</dbReference>
<feature type="domain" description="RNA polymerase sigma factor 70 region 4 type 2" evidence="8">
    <location>
        <begin position="96"/>
        <end position="148"/>
    </location>
</feature>
<dbReference type="GO" id="GO:0006352">
    <property type="term" value="P:DNA-templated transcription initiation"/>
    <property type="evidence" value="ECO:0007669"/>
    <property type="project" value="InterPro"/>
</dbReference>
<keyword evidence="4" id="KW-0238">DNA-binding</keyword>
<dbReference type="NCBIfam" id="TIGR02937">
    <property type="entry name" value="sigma70-ECF"/>
    <property type="match status" value="1"/>
</dbReference>
<dbReference type="GO" id="GO:0016987">
    <property type="term" value="F:sigma factor activity"/>
    <property type="evidence" value="ECO:0007669"/>
    <property type="project" value="UniProtKB-KW"/>
</dbReference>
<keyword evidence="6" id="KW-0472">Membrane</keyword>
<dbReference type="RefSeq" id="WP_197001632.1">
    <property type="nucleotide sequence ID" value="NZ_BONS01000028.1"/>
</dbReference>
<dbReference type="PANTHER" id="PTHR43133">
    <property type="entry name" value="RNA POLYMERASE ECF-TYPE SIGMA FACTO"/>
    <property type="match status" value="1"/>
</dbReference>
<dbReference type="InterPro" id="IPR013324">
    <property type="entry name" value="RNA_pol_sigma_r3/r4-like"/>
</dbReference>
<evidence type="ECO:0000259" key="7">
    <source>
        <dbReference type="Pfam" id="PF04542"/>
    </source>
</evidence>
<reference evidence="9" key="1">
    <citation type="submission" date="2020-11" db="EMBL/GenBank/DDBJ databases">
        <title>Sequencing the genomes of 1000 actinobacteria strains.</title>
        <authorList>
            <person name="Klenk H.-P."/>
        </authorList>
    </citation>
    <scope>NUCLEOTIDE SEQUENCE</scope>
    <source>
        <strain evidence="9">DSM 45356</strain>
    </source>
</reference>
<dbReference type="SUPFAM" id="SSF88659">
    <property type="entry name" value="Sigma3 and sigma4 domains of RNA polymerase sigma factors"/>
    <property type="match status" value="1"/>
</dbReference>
<dbReference type="PANTHER" id="PTHR43133:SF50">
    <property type="entry name" value="ECF RNA POLYMERASE SIGMA FACTOR SIGM"/>
    <property type="match status" value="1"/>
</dbReference>
<accession>A0A8J7KUS7</accession>
<dbReference type="Pfam" id="PF04542">
    <property type="entry name" value="Sigma70_r2"/>
    <property type="match status" value="1"/>
</dbReference>
<dbReference type="InterPro" id="IPR039425">
    <property type="entry name" value="RNA_pol_sigma-70-like"/>
</dbReference>
<keyword evidence="6" id="KW-0812">Transmembrane</keyword>
<dbReference type="Gene3D" id="1.10.10.10">
    <property type="entry name" value="Winged helix-like DNA-binding domain superfamily/Winged helix DNA-binding domain"/>
    <property type="match status" value="1"/>
</dbReference>
<keyword evidence="6" id="KW-1133">Transmembrane helix</keyword>
<organism evidence="9 10">
    <name type="scientific">Longispora fulva</name>
    <dbReference type="NCBI Taxonomy" id="619741"/>
    <lineage>
        <taxon>Bacteria</taxon>
        <taxon>Bacillati</taxon>
        <taxon>Actinomycetota</taxon>
        <taxon>Actinomycetes</taxon>
        <taxon>Micromonosporales</taxon>
        <taxon>Micromonosporaceae</taxon>
        <taxon>Longispora</taxon>
    </lineage>
</organism>
<evidence type="ECO:0000256" key="3">
    <source>
        <dbReference type="ARBA" id="ARBA00023082"/>
    </source>
</evidence>
<dbReference type="Pfam" id="PF08281">
    <property type="entry name" value="Sigma70_r4_2"/>
    <property type="match status" value="1"/>
</dbReference>